<protein>
    <submittedName>
        <fullName evidence="2">Uncharacterized protein</fullName>
    </submittedName>
</protein>
<reference evidence="2" key="1">
    <citation type="journal article" date="2023" name="Mol. Phylogenet. Evol.">
        <title>Genome-scale phylogeny and comparative genomics of the fungal order Sordariales.</title>
        <authorList>
            <person name="Hensen N."/>
            <person name="Bonometti L."/>
            <person name="Westerberg I."/>
            <person name="Brannstrom I.O."/>
            <person name="Guillou S."/>
            <person name="Cros-Aarteil S."/>
            <person name="Calhoun S."/>
            <person name="Haridas S."/>
            <person name="Kuo A."/>
            <person name="Mondo S."/>
            <person name="Pangilinan J."/>
            <person name="Riley R."/>
            <person name="LaButti K."/>
            <person name="Andreopoulos B."/>
            <person name="Lipzen A."/>
            <person name="Chen C."/>
            <person name="Yan M."/>
            <person name="Daum C."/>
            <person name="Ng V."/>
            <person name="Clum A."/>
            <person name="Steindorff A."/>
            <person name="Ohm R.A."/>
            <person name="Martin F."/>
            <person name="Silar P."/>
            <person name="Natvig D.O."/>
            <person name="Lalanne C."/>
            <person name="Gautier V."/>
            <person name="Ament-Velasquez S.L."/>
            <person name="Kruys A."/>
            <person name="Hutchinson M.I."/>
            <person name="Powell A.J."/>
            <person name="Barry K."/>
            <person name="Miller A.N."/>
            <person name="Grigoriev I.V."/>
            <person name="Debuchy R."/>
            <person name="Gladieux P."/>
            <person name="Hiltunen Thoren M."/>
            <person name="Johannesson H."/>
        </authorList>
    </citation>
    <scope>NUCLEOTIDE SEQUENCE</scope>
    <source>
        <strain evidence="2">PSN293</strain>
    </source>
</reference>
<evidence type="ECO:0000313" key="2">
    <source>
        <dbReference type="EMBL" id="KAK4206819.1"/>
    </source>
</evidence>
<gene>
    <name evidence="2" type="ORF">QBC37DRAFT_487906</name>
</gene>
<name>A0AAN6XU86_9PEZI</name>
<proteinExistence type="predicted"/>
<comment type="caution">
    <text evidence="2">The sequence shown here is derived from an EMBL/GenBank/DDBJ whole genome shotgun (WGS) entry which is preliminary data.</text>
</comment>
<evidence type="ECO:0000256" key="1">
    <source>
        <dbReference type="SAM" id="SignalP"/>
    </source>
</evidence>
<keyword evidence="3" id="KW-1185">Reference proteome</keyword>
<feature type="chain" id="PRO_5042865251" evidence="1">
    <location>
        <begin position="19"/>
        <end position="157"/>
    </location>
</feature>
<feature type="signal peptide" evidence="1">
    <location>
        <begin position="1"/>
        <end position="18"/>
    </location>
</feature>
<dbReference type="EMBL" id="MU858348">
    <property type="protein sequence ID" value="KAK4206819.1"/>
    <property type="molecule type" value="Genomic_DNA"/>
</dbReference>
<evidence type="ECO:0000313" key="3">
    <source>
        <dbReference type="Proteomes" id="UP001301769"/>
    </source>
</evidence>
<dbReference type="AlphaFoldDB" id="A0AAN6XU86"/>
<keyword evidence="1" id="KW-0732">Signal</keyword>
<sequence length="157" mass="16593">MYPKTITAFLLMAGTTVAVSLPHQTTSTVNLGTIQFAAPFCGNAKLHSINTTDCFTALSGILSSICTTGVCWLPAGNPPFTGSLVTRTVGMCEIFIETNVESAVVTFSQASVQDEFDTFIPQCVDPSNQIHNGNPVVRSVDGRFSLLFSNGLAVGPE</sequence>
<reference evidence="2" key="2">
    <citation type="submission" date="2023-05" db="EMBL/GenBank/DDBJ databases">
        <authorList>
            <consortium name="Lawrence Berkeley National Laboratory"/>
            <person name="Steindorff A."/>
            <person name="Hensen N."/>
            <person name="Bonometti L."/>
            <person name="Westerberg I."/>
            <person name="Brannstrom I.O."/>
            <person name="Guillou S."/>
            <person name="Cros-Aarteil S."/>
            <person name="Calhoun S."/>
            <person name="Haridas S."/>
            <person name="Kuo A."/>
            <person name="Mondo S."/>
            <person name="Pangilinan J."/>
            <person name="Riley R."/>
            <person name="Labutti K."/>
            <person name="Andreopoulos B."/>
            <person name="Lipzen A."/>
            <person name="Chen C."/>
            <person name="Yanf M."/>
            <person name="Daum C."/>
            <person name="Ng V."/>
            <person name="Clum A."/>
            <person name="Ohm R."/>
            <person name="Martin F."/>
            <person name="Silar P."/>
            <person name="Natvig D."/>
            <person name="Lalanne C."/>
            <person name="Gautier V."/>
            <person name="Ament-Velasquez S.L."/>
            <person name="Kruys A."/>
            <person name="Hutchinson M.I."/>
            <person name="Powell A.J."/>
            <person name="Barry K."/>
            <person name="Miller A.N."/>
            <person name="Grigoriev I.V."/>
            <person name="Debuchy R."/>
            <person name="Gladieux P."/>
            <person name="Thoren M.H."/>
            <person name="Johannesson H."/>
        </authorList>
    </citation>
    <scope>NUCLEOTIDE SEQUENCE</scope>
    <source>
        <strain evidence="2">PSN293</strain>
    </source>
</reference>
<accession>A0AAN6XU86</accession>
<dbReference type="Proteomes" id="UP001301769">
    <property type="component" value="Unassembled WGS sequence"/>
</dbReference>
<organism evidence="2 3">
    <name type="scientific">Rhypophila decipiens</name>
    <dbReference type="NCBI Taxonomy" id="261697"/>
    <lineage>
        <taxon>Eukaryota</taxon>
        <taxon>Fungi</taxon>
        <taxon>Dikarya</taxon>
        <taxon>Ascomycota</taxon>
        <taxon>Pezizomycotina</taxon>
        <taxon>Sordariomycetes</taxon>
        <taxon>Sordariomycetidae</taxon>
        <taxon>Sordariales</taxon>
        <taxon>Naviculisporaceae</taxon>
        <taxon>Rhypophila</taxon>
    </lineage>
</organism>